<sequence length="49" mass="5433">MRIKRIFVAKEVVLLKSVSYFDCYSGVRSDRTPTVDWIVTGVEGPVTGG</sequence>
<dbReference type="EMBL" id="CAESAG010000098">
    <property type="protein sequence ID" value="CAB4338002.1"/>
    <property type="molecule type" value="Genomic_DNA"/>
</dbReference>
<reference evidence="1" key="1">
    <citation type="submission" date="2020-05" db="EMBL/GenBank/DDBJ databases">
        <authorList>
            <person name="Chiriac C."/>
            <person name="Salcher M."/>
            <person name="Ghai R."/>
            <person name="Kavagutti S V."/>
        </authorList>
    </citation>
    <scope>NUCLEOTIDE SEQUENCE</scope>
</reference>
<proteinExistence type="predicted"/>
<name>A0A6J5ZA89_9ZZZZ</name>
<protein>
    <submittedName>
        <fullName evidence="1">Unannotated protein</fullName>
    </submittedName>
</protein>
<accession>A0A6J5ZA89</accession>
<organism evidence="1">
    <name type="scientific">freshwater metagenome</name>
    <dbReference type="NCBI Taxonomy" id="449393"/>
    <lineage>
        <taxon>unclassified sequences</taxon>
        <taxon>metagenomes</taxon>
        <taxon>ecological metagenomes</taxon>
    </lineage>
</organism>
<dbReference type="AlphaFoldDB" id="A0A6J5ZA89"/>
<gene>
    <name evidence="1" type="ORF">UFOPK4080_00689</name>
</gene>
<evidence type="ECO:0000313" key="1">
    <source>
        <dbReference type="EMBL" id="CAB4338002.1"/>
    </source>
</evidence>